<evidence type="ECO:0000313" key="2">
    <source>
        <dbReference type="EMBL" id="MBB6343347.1"/>
    </source>
</evidence>
<reference evidence="2 3" key="1">
    <citation type="submission" date="2020-08" db="EMBL/GenBank/DDBJ databases">
        <title>Functional genomics of gut bacteria from endangered species of beetles.</title>
        <authorList>
            <person name="Carlos-Shanley C."/>
        </authorList>
    </citation>
    <scope>NUCLEOTIDE SEQUENCE [LARGE SCALE GENOMIC DNA]</scope>
    <source>
        <strain evidence="2 3">S00202</strain>
    </source>
</reference>
<evidence type="ECO:0000256" key="1">
    <source>
        <dbReference type="SAM" id="Phobius"/>
    </source>
</evidence>
<keyword evidence="1" id="KW-0472">Membrane</keyword>
<keyword evidence="1" id="KW-0812">Transmembrane</keyword>
<protein>
    <submittedName>
        <fullName evidence="2">Putative membrane protein</fullName>
    </submittedName>
</protein>
<dbReference type="Proteomes" id="UP000557193">
    <property type="component" value="Unassembled WGS sequence"/>
</dbReference>
<dbReference type="RefSeq" id="WP_184685513.1">
    <property type="nucleotide sequence ID" value="NZ_JACHLL010000008.1"/>
</dbReference>
<feature type="transmembrane region" description="Helical" evidence="1">
    <location>
        <begin position="94"/>
        <end position="113"/>
    </location>
</feature>
<evidence type="ECO:0000313" key="3">
    <source>
        <dbReference type="Proteomes" id="UP000557193"/>
    </source>
</evidence>
<dbReference type="EMBL" id="JACHLL010000008">
    <property type="protein sequence ID" value="MBB6343347.1"/>
    <property type="molecule type" value="Genomic_DNA"/>
</dbReference>
<comment type="caution">
    <text evidence="2">The sequence shown here is derived from an EMBL/GenBank/DDBJ whole genome shotgun (WGS) entry which is preliminary data.</text>
</comment>
<proteinExistence type="predicted"/>
<keyword evidence="3" id="KW-1185">Reference proteome</keyword>
<keyword evidence="1" id="KW-1133">Transmembrane helix</keyword>
<accession>A0A7X0BUW5</accession>
<feature type="transmembrane region" description="Helical" evidence="1">
    <location>
        <begin position="51"/>
        <end position="73"/>
    </location>
</feature>
<sequence length="114" mass="11696">MPAIPRYLIGVLLMVVGLAALAGYALQQGNPQGVLLYTPAAGEEPVYASAWRIGAILGLTAQGLLAGLVLLVLQLLALGRPEQRQVAWFQPVQLAGLAVIAVAGIGTLLAMLAG</sequence>
<name>A0A7X0BUW5_9PSED</name>
<organism evidence="2 3">
    <name type="scientific">Pseudomonas fluvialis</name>
    <dbReference type="NCBI Taxonomy" id="1793966"/>
    <lineage>
        <taxon>Bacteria</taxon>
        <taxon>Pseudomonadati</taxon>
        <taxon>Pseudomonadota</taxon>
        <taxon>Gammaproteobacteria</taxon>
        <taxon>Pseudomonadales</taxon>
        <taxon>Pseudomonadaceae</taxon>
        <taxon>Pseudomonas</taxon>
    </lineage>
</organism>
<gene>
    <name evidence="2" type="ORF">HNP49_003549</name>
</gene>
<dbReference type="AlphaFoldDB" id="A0A7X0BUW5"/>